<evidence type="ECO:0000313" key="4">
    <source>
        <dbReference type="Proteomes" id="UP001344447"/>
    </source>
</evidence>
<evidence type="ECO:0000256" key="1">
    <source>
        <dbReference type="SAM" id="Phobius"/>
    </source>
</evidence>
<protein>
    <recommendedName>
        <fullName evidence="5">IPT/TIG domain-containing protein</fullName>
    </recommendedName>
</protein>
<evidence type="ECO:0008006" key="5">
    <source>
        <dbReference type="Google" id="ProtNLM"/>
    </source>
</evidence>
<keyword evidence="2" id="KW-0732">Signal</keyword>
<dbReference type="GO" id="GO:0045335">
    <property type="term" value="C:phagocytic vesicle"/>
    <property type="evidence" value="ECO:0007669"/>
    <property type="project" value="TreeGrafter"/>
</dbReference>
<feature type="signal peptide" evidence="2">
    <location>
        <begin position="1"/>
        <end position="19"/>
    </location>
</feature>
<keyword evidence="1" id="KW-0472">Membrane</keyword>
<dbReference type="PANTHER" id="PTHR31093">
    <property type="entry name" value="CELL SURFACE GLYCOPROTEIN GP138-RELATED-RELATED"/>
    <property type="match status" value="1"/>
</dbReference>
<comment type="caution">
    <text evidence="3">The sequence shown here is derived from an EMBL/GenBank/DDBJ whole genome shotgun (WGS) entry which is preliminary data.</text>
</comment>
<dbReference type="InterPro" id="IPR032675">
    <property type="entry name" value="LRR_dom_sf"/>
</dbReference>
<evidence type="ECO:0000313" key="3">
    <source>
        <dbReference type="EMBL" id="KAK5576164.1"/>
    </source>
</evidence>
<dbReference type="GO" id="GO:0006907">
    <property type="term" value="P:pinocytosis"/>
    <property type="evidence" value="ECO:0007669"/>
    <property type="project" value="TreeGrafter"/>
</dbReference>
<dbReference type="EMBL" id="JAVFKY010000005">
    <property type="protein sequence ID" value="KAK5576164.1"/>
    <property type="molecule type" value="Genomic_DNA"/>
</dbReference>
<evidence type="ECO:0000256" key="2">
    <source>
        <dbReference type="SAM" id="SignalP"/>
    </source>
</evidence>
<keyword evidence="1" id="KW-0812">Transmembrane</keyword>
<gene>
    <name evidence="3" type="ORF">RB653_007305</name>
</gene>
<dbReference type="Gene3D" id="3.80.10.10">
    <property type="entry name" value="Ribonuclease Inhibitor"/>
    <property type="match status" value="1"/>
</dbReference>
<keyword evidence="1" id="KW-1133">Transmembrane helix</keyword>
<feature type="transmembrane region" description="Helical" evidence="1">
    <location>
        <begin position="525"/>
        <end position="542"/>
    </location>
</feature>
<organism evidence="3 4">
    <name type="scientific">Dictyostelium firmibasis</name>
    <dbReference type="NCBI Taxonomy" id="79012"/>
    <lineage>
        <taxon>Eukaryota</taxon>
        <taxon>Amoebozoa</taxon>
        <taxon>Evosea</taxon>
        <taxon>Eumycetozoa</taxon>
        <taxon>Dictyostelia</taxon>
        <taxon>Dictyosteliales</taxon>
        <taxon>Dictyosteliaceae</taxon>
        <taxon>Dictyostelium</taxon>
    </lineage>
</organism>
<dbReference type="GO" id="GO:0005886">
    <property type="term" value="C:plasma membrane"/>
    <property type="evidence" value="ECO:0007669"/>
    <property type="project" value="TreeGrafter"/>
</dbReference>
<dbReference type="InterPro" id="IPR053133">
    <property type="entry name" value="Sexual_fusion_gp"/>
</dbReference>
<keyword evidence="4" id="KW-1185">Reference proteome</keyword>
<accession>A0AAN7TNJ7</accession>
<reference evidence="3 4" key="1">
    <citation type="submission" date="2023-11" db="EMBL/GenBank/DDBJ databases">
        <title>Dfirmibasis_genome.</title>
        <authorList>
            <person name="Edelbroek B."/>
            <person name="Kjellin J."/>
            <person name="Jerlstrom-Hultqvist J."/>
            <person name="Soderbom F."/>
        </authorList>
    </citation>
    <scope>NUCLEOTIDE SEQUENCE [LARGE SCALE GENOMIC DNA]</scope>
    <source>
        <strain evidence="3 4">TNS-C-14</strain>
    </source>
</reference>
<name>A0AAN7TNJ7_9MYCE</name>
<sequence>MKIFVIIVFIFYLLTNSNAYTLVSTQNKAAIDLVSITFGVTTTLPCDYLICKPISPNSNDFCVDSIIVPKKSSAIIISNDLTVFNNLTVLSLGENIILKDGFFNNLNQFNFLISVNIFNYSGIISNLIDFPKSLKTINFSYLGSSIPNSIFKSEITSLVVENSFSGYSLNGSMISTNSKLITLGLPISLIENKLPKNLENLKNLKYFSLYIDNGESIKYSLPDFSSLKLTPVQSLVFRFTQSSPSQTWVLPIYLNSITTLNNFEIYLNGFTINSTIGYLDISSLKQNLNLNFENGGINFISSCKQKPCIKVPNNSQLISLNNDFNFNNLDFSKYLNIFIENNNFQQLLPIETIDFENLESLEIIKSKVVGSVPNQYCFIKNLNLQNNQLNSTVPSCYLCVGGKLGDNILPNSFTNFNSNTNPSCPKFSISNQSYNVSSVGQNLTINGNDFGWDLQTLEGPQLVITIPNKEIIVNIPSGAVGTSHSYKTTFYNGTFSFLFNYTYINQEENSVDSKESNEPSFGNNLFLSYLFIASASLFVVLLI</sequence>
<dbReference type="Proteomes" id="UP001344447">
    <property type="component" value="Unassembled WGS sequence"/>
</dbReference>
<dbReference type="AlphaFoldDB" id="A0AAN7TNJ7"/>
<proteinExistence type="predicted"/>
<feature type="chain" id="PRO_5043045672" description="IPT/TIG domain-containing protein" evidence="2">
    <location>
        <begin position="20"/>
        <end position="543"/>
    </location>
</feature>